<reference evidence="3" key="1">
    <citation type="submission" date="2017-02" db="EMBL/GenBank/DDBJ databases">
        <title>Pseudomonas floridae sp. nov., a novel pathogenic bacterial species isolated from tomato.</title>
        <authorList>
            <person name="Timilsina S."/>
            <person name="Vallad G.E."/>
            <person name="Jones J.B."/>
        </authorList>
    </citation>
    <scope>NUCLEOTIDE SEQUENCE [LARGE SCALE GENOMIC DNA]</scope>
    <source>
        <strain evidence="3">GEV388</strain>
    </source>
</reference>
<dbReference type="SUPFAM" id="SSF51110">
    <property type="entry name" value="alpha-D-mannose-specific plant lectins"/>
    <property type="match status" value="2"/>
</dbReference>
<dbReference type="OrthoDB" id="8443920at2"/>
<organism evidence="2 3">
    <name type="scientific">Pseudomonas floridensis</name>
    <dbReference type="NCBI Taxonomy" id="1958950"/>
    <lineage>
        <taxon>Bacteria</taxon>
        <taxon>Pseudomonadati</taxon>
        <taxon>Pseudomonadota</taxon>
        <taxon>Gammaproteobacteria</taxon>
        <taxon>Pseudomonadales</taxon>
        <taxon>Pseudomonadaceae</taxon>
        <taxon>Pseudomonas</taxon>
    </lineage>
</organism>
<dbReference type="EMBL" id="MUIO01000075">
    <property type="protein sequence ID" value="ORC57721.1"/>
    <property type="molecule type" value="Genomic_DNA"/>
</dbReference>
<dbReference type="STRING" id="1958950.BZK31_18770"/>
<keyword evidence="3" id="KW-1185">Reference proteome</keyword>
<feature type="domain" description="Bulb-type lectin" evidence="1">
    <location>
        <begin position="15"/>
        <end position="136"/>
    </location>
</feature>
<comment type="caution">
    <text evidence="2">The sequence shown here is derived from an EMBL/GenBank/DDBJ whole genome shotgun (WGS) entry which is preliminary data.</text>
</comment>
<accession>A0A1X0N4E6</accession>
<evidence type="ECO:0000313" key="3">
    <source>
        <dbReference type="Proteomes" id="UP000192815"/>
    </source>
</evidence>
<evidence type="ECO:0000313" key="2">
    <source>
        <dbReference type="EMBL" id="ORC57721.1"/>
    </source>
</evidence>
<dbReference type="PROSITE" id="PS50927">
    <property type="entry name" value="BULB_LECTIN"/>
    <property type="match status" value="2"/>
</dbReference>
<dbReference type="InterPro" id="IPR001480">
    <property type="entry name" value="Bulb-type_lectin_dom"/>
</dbReference>
<dbReference type="AlphaFoldDB" id="A0A1X0N4E6"/>
<dbReference type="Gene3D" id="2.90.10.10">
    <property type="entry name" value="Bulb-type lectin domain"/>
    <property type="match status" value="1"/>
</dbReference>
<feature type="domain" description="Bulb-type lectin" evidence="1">
    <location>
        <begin position="144"/>
        <end position="251"/>
    </location>
</feature>
<dbReference type="InterPro" id="IPR036426">
    <property type="entry name" value="Bulb-type_lectin_dom_sf"/>
</dbReference>
<dbReference type="Gene3D" id="2.90.10.30">
    <property type="match status" value="1"/>
</dbReference>
<name>A0A1X0N4E6_9PSED</name>
<evidence type="ECO:0000259" key="1">
    <source>
        <dbReference type="PROSITE" id="PS50927"/>
    </source>
</evidence>
<sequence length="276" mass="30410">MASQITYTPFKRSGTNVLPPNQYMVIGQYLVSPDGRYKLALQSDSNLVLFDGEAAIWVADSSQPYSSDLFNRGFVETRFYVSNSIFLEDAERSRFWTASTGRSEEGLWYRSHLSVQDDGNIVTLDINALFTTLNTTLLPNSDEVFIFPPGVSLEVDRRYTVGAYSLVFLNDGNLAVFAQDGSVVWNAGVSGLGGVQATMQSDGNFVIYATNGAAVWQTNTAGFPGAYGQIQSNGAFVICLGTPLWARSGWTPGKPPNVFYPQHGEFKTYDRVVYKF</sequence>
<dbReference type="SMART" id="SM00108">
    <property type="entry name" value="B_lectin"/>
    <property type="match status" value="1"/>
</dbReference>
<dbReference type="NCBIfam" id="NF033557">
    <property type="entry name" value="LLB_putidacin"/>
    <property type="match status" value="1"/>
</dbReference>
<protein>
    <recommendedName>
        <fullName evidence="1">Bulb-type lectin domain-containing protein</fullName>
    </recommendedName>
</protein>
<gene>
    <name evidence="2" type="ORF">BZK31_18770</name>
</gene>
<dbReference type="RefSeq" id="WP_083184427.1">
    <property type="nucleotide sequence ID" value="NZ_CBCRZR010000024.1"/>
</dbReference>
<proteinExistence type="predicted"/>
<dbReference type="Proteomes" id="UP000192815">
    <property type="component" value="Unassembled WGS sequence"/>
</dbReference>